<dbReference type="Proteomes" id="UP001199044">
    <property type="component" value="Unassembled WGS sequence"/>
</dbReference>
<sequence length="66" mass="7714">GAYEKPPAMPEDIFFFLGCRLSPSRYYVECSGVGVYYFFLLMLLLIVMVCLFDLFQIFMDCLFCNL</sequence>
<keyword evidence="1" id="KW-1133">Transmembrane helix</keyword>
<keyword evidence="1" id="KW-0812">Transmembrane</keyword>
<reference evidence="3" key="1">
    <citation type="submission" date="2023-07" db="EMBL/GenBank/DDBJ databases">
        <title>Molecular identification of indigenous halophilic bacteria isolated from red sea cost, biodegradation of synthetic dyes and assessment of degraded metabolite toxicity.</title>
        <authorList>
            <person name="Chaieb K."/>
            <person name="Altayb H.N."/>
        </authorList>
    </citation>
    <scope>NUCLEOTIDE SEQUENCE [LARGE SCALE GENOMIC DNA]</scope>
    <source>
        <strain evidence="3">K20</strain>
    </source>
</reference>
<dbReference type="EMBL" id="JAIWIU010000117">
    <property type="protein sequence ID" value="MCA2017747.1"/>
    <property type="molecule type" value="Genomic_DNA"/>
</dbReference>
<feature type="non-terminal residue" evidence="2">
    <location>
        <position position="1"/>
    </location>
</feature>
<protein>
    <submittedName>
        <fullName evidence="2">Uncharacterized protein</fullName>
    </submittedName>
</protein>
<organism evidence="2 3">
    <name type="scientific">Vibrio tritonius</name>
    <dbReference type="NCBI Taxonomy" id="1435069"/>
    <lineage>
        <taxon>Bacteria</taxon>
        <taxon>Pseudomonadati</taxon>
        <taxon>Pseudomonadota</taxon>
        <taxon>Gammaproteobacteria</taxon>
        <taxon>Vibrionales</taxon>
        <taxon>Vibrionaceae</taxon>
        <taxon>Vibrio</taxon>
    </lineage>
</organism>
<evidence type="ECO:0000256" key="1">
    <source>
        <dbReference type="SAM" id="Phobius"/>
    </source>
</evidence>
<proteinExistence type="predicted"/>
<evidence type="ECO:0000313" key="2">
    <source>
        <dbReference type="EMBL" id="MCA2017747.1"/>
    </source>
</evidence>
<dbReference type="RefSeq" id="WP_225251392.1">
    <property type="nucleotide sequence ID" value="NZ_JAIWIU010000117.1"/>
</dbReference>
<feature type="transmembrane region" description="Helical" evidence="1">
    <location>
        <begin position="35"/>
        <end position="55"/>
    </location>
</feature>
<evidence type="ECO:0000313" key="3">
    <source>
        <dbReference type="Proteomes" id="UP001199044"/>
    </source>
</evidence>
<name>A0ABS7YPZ6_9VIBR</name>
<gene>
    <name evidence="2" type="ORF">LDJ79_16620</name>
</gene>
<keyword evidence="1" id="KW-0472">Membrane</keyword>
<keyword evidence="3" id="KW-1185">Reference proteome</keyword>
<comment type="caution">
    <text evidence="2">The sequence shown here is derived from an EMBL/GenBank/DDBJ whole genome shotgun (WGS) entry which is preliminary data.</text>
</comment>
<accession>A0ABS7YPZ6</accession>